<evidence type="ECO:0000256" key="3">
    <source>
        <dbReference type="ARBA" id="ARBA00022448"/>
    </source>
</evidence>
<dbReference type="EMBL" id="ACBZ01000211">
    <property type="protein sequence ID" value="EEG47240.1"/>
    <property type="molecule type" value="Genomic_DNA"/>
</dbReference>
<keyword evidence="13" id="KW-1185">Reference proteome</keyword>
<evidence type="ECO:0000259" key="11">
    <source>
        <dbReference type="PROSITE" id="PS51352"/>
    </source>
</evidence>
<evidence type="ECO:0000313" key="13">
    <source>
        <dbReference type="Proteomes" id="UP000003100"/>
    </source>
</evidence>
<evidence type="ECO:0000256" key="9">
    <source>
        <dbReference type="PIRSR" id="PIRSR000077-1"/>
    </source>
</evidence>
<dbReference type="Gene3D" id="3.40.30.10">
    <property type="entry name" value="Glutaredoxin"/>
    <property type="match status" value="1"/>
</dbReference>
<dbReference type="SUPFAM" id="SSF52833">
    <property type="entry name" value="Thioredoxin-like"/>
    <property type="match status" value="1"/>
</dbReference>
<gene>
    <name evidence="12" type="ORF">RUMHYD_03880</name>
</gene>
<dbReference type="PRINTS" id="PR00421">
    <property type="entry name" value="THIOREDOXIN"/>
</dbReference>
<evidence type="ECO:0000256" key="1">
    <source>
        <dbReference type="ARBA" id="ARBA00008987"/>
    </source>
</evidence>
<feature type="disulfide bond" description="Redox-active" evidence="10">
    <location>
        <begin position="30"/>
        <end position="33"/>
    </location>
</feature>
<evidence type="ECO:0000256" key="8">
    <source>
        <dbReference type="PIRNR" id="PIRNR000077"/>
    </source>
</evidence>
<dbReference type="Proteomes" id="UP000003100">
    <property type="component" value="Unassembled WGS sequence"/>
</dbReference>
<dbReference type="GO" id="GO:0005829">
    <property type="term" value="C:cytosol"/>
    <property type="evidence" value="ECO:0007669"/>
    <property type="project" value="TreeGrafter"/>
</dbReference>
<dbReference type="FunFam" id="3.40.30.10:FF:000001">
    <property type="entry name" value="Thioredoxin"/>
    <property type="match status" value="1"/>
</dbReference>
<dbReference type="eggNOG" id="COG3118">
    <property type="taxonomic scope" value="Bacteria"/>
</dbReference>
<proteinExistence type="inferred from homology"/>
<keyword evidence="5 10" id="KW-1015">Disulfide bond</keyword>
<feature type="site" description="Deprotonates C-terminal active site Cys" evidence="9">
    <location>
        <position position="24"/>
    </location>
</feature>
<dbReference type="PROSITE" id="PS51352">
    <property type="entry name" value="THIOREDOXIN_2"/>
    <property type="match status" value="1"/>
</dbReference>
<dbReference type="InterPro" id="IPR036249">
    <property type="entry name" value="Thioredoxin-like_sf"/>
</dbReference>
<keyword evidence="6 10" id="KW-0676">Redox-active center</keyword>
<dbReference type="RefSeq" id="WP_005952594.1">
    <property type="nucleotide sequence ID" value="NZ_CP136423.1"/>
</dbReference>
<evidence type="ECO:0000256" key="2">
    <source>
        <dbReference type="ARBA" id="ARBA00020570"/>
    </source>
</evidence>
<dbReference type="PIRSF" id="PIRSF000077">
    <property type="entry name" value="Thioredoxin"/>
    <property type="match status" value="1"/>
</dbReference>
<protein>
    <recommendedName>
        <fullName evidence="2 7">Thioredoxin</fullName>
    </recommendedName>
</protein>
<evidence type="ECO:0000256" key="4">
    <source>
        <dbReference type="ARBA" id="ARBA00022982"/>
    </source>
</evidence>
<comment type="caution">
    <text evidence="12">The sequence shown here is derived from an EMBL/GenBank/DDBJ whole genome shotgun (WGS) entry which is preliminary data.</text>
</comment>
<organism evidence="12 13">
    <name type="scientific">Blautia hydrogenotrophica (strain DSM 10507 / JCM 14656 / S5a33)</name>
    <name type="common">Ruminococcus hydrogenotrophicus</name>
    <dbReference type="NCBI Taxonomy" id="476272"/>
    <lineage>
        <taxon>Bacteria</taxon>
        <taxon>Bacillati</taxon>
        <taxon>Bacillota</taxon>
        <taxon>Clostridia</taxon>
        <taxon>Lachnospirales</taxon>
        <taxon>Lachnospiraceae</taxon>
        <taxon>Blautia</taxon>
    </lineage>
</organism>
<feature type="active site" description="Nucleophile" evidence="9">
    <location>
        <position position="30"/>
    </location>
</feature>
<evidence type="ECO:0000256" key="10">
    <source>
        <dbReference type="PIRSR" id="PIRSR000077-4"/>
    </source>
</evidence>
<dbReference type="CDD" id="cd02947">
    <property type="entry name" value="TRX_family"/>
    <property type="match status" value="1"/>
</dbReference>
<feature type="domain" description="Thioredoxin" evidence="11">
    <location>
        <begin position="1"/>
        <end position="103"/>
    </location>
</feature>
<accession>C0CSL3</accession>
<dbReference type="PANTHER" id="PTHR45663:SF11">
    <property type="entry name" value="GEO12009P1"/>
    <property type="match status" value="1"/>
</dbReference>
<evidence type="ECO:0000256" key="5">
    <source>
        <dbReference type="ARBA" id="ARBA00023157"/>
    </source>
</evidence>
<dbReference type="PANTHER" id="PTHR45663">
    <property type="entry name" value="GEO12009P1"/>
    <property type="match status" value="1"/>
</dbReference>
<evidence type="ECO:0000256" key="6">
    <source>
        <dbReference type="ARBA" id="ARBA00023284"/>
    </source>
</evidence>
<dbReference type="NCBIfam" id="TIGR01068">
    <property type="entry name" value="thioredoxin"/>
    <property type="match status" value="1"/>
</dbReference>
<feature type="site" description="Contributes to redox potential value" evidence="9">
    <location>
        <position position="31"/>
    </location>
</feature>
<evidence type="ECO:0000313" key="12">
    <source>
        <dbReference type="EMBL" id="EEG47240.1"/>
    </source>
</evidence>
<dbReference type="PATRIC" id="fig|476272.21.peg.568"/>
<reference evidence="12 13" key="2">
    <citation type="submission" date="2009-02" db="EMBL/GenBank/DDBJ databases">
        <title>Draft genome sequence of Blautia hydrogenotrophica DSM 10507 (Ruminococcus hydrogenotrophicus DSM 10507).</title>
        <authorList>
            <person name="Sudarsanam P."/>
            <person name="Ley R."/>
            <person name="Guruge J."/>
            <person name="Turnbaugh P.J."/>
            <person name="Mahowald M."/>
            <person name="Liep D."/>
            <person name="Gordon J."/>
        </authorList>
    </citation>
    <scope>NUCLEOTIDE SEQUENCE [LARGE SCALE GENOMIC DNA]</scope>
    <source>
        <strain evidence="13">DSM 10507 / JCM 14656 / S5a33</strain>
    </source>
</reference>
<dbReference type="GO" id="GO:0045454">
    <property type="term" value="P:cell redox homeostasis"/>
    <property type="evidence" value="ECO:0007669"/>
    <property type="project" value="TreeGrafter"/>
</dbReference>
<dbReference type="AlphaFoldDB" id="C0CSL3"/>
<sequence length="103" mass="11849">MINNFRTHNFEQEVLQSSQPVMVDFWAPWCSHCRALEPALEEFAQDTPNLKIGKVNVDEEPELAKQFRVMTIPTVLLIQNGKVLEKKIAPAEPEELEKMLESL</sequence>
<feature type="site" description="Contributes to redox potential value" evidence="9">
    <location>
        <position position="32"/>
    </location>
</feature>
<keyword evidence="4" id="KW-0249">Electron transport</keyword>
<dbReference type="HOGENOM" id="CLU_090389_10_4_9"/>
<comment type="similarity">
    <text evidence="1 8">Belongs to the thioredoxin family.</text>
</comment>
<reference evidence="12 13" key="1">
    <citation type="submission" date="2009-01" db="EMBL/GenBank/DDBJ databases">
        <authorList>
            <person name="Fulton L."/>
            <person name="Clifton S."/>
            <person name="Fulton B."/>
            <person name="Xu J."/>
            <person name="Minx P."/>
            <person name="Pepin K.H."/>
            <person name="Johnson M."/>
            <person name="Bhonagiri V."/>
            <person name="Nash W.E."/>
            <person name="Mardis E.R."/>
            <person name="Wilson R.K."/>
        </authorList>
    </citation>
    <scope>NUCLEOTIDE SEQUENCE [LARGE SCALE GENOMIC DNA]</scope>
    <source>
        <strain evidence="13">DSM 10507 / JCM 14656 / S5a33</strain>
    </source>
</reference>
<dbReference type="GeneID" id="86823186"/>
<keyword evidence="3" id="KW-0813">Transport</keyword>
<evidence type="ECO:0000256" key="7">
    <source>
        <dbReference type="NCBIfam" id="TIGR01068"/>
    </source>
</evidence>
<dbReference type="InterPro" id="IPR013766">
    <property type="entry name" value="Thioredoxin_domain"/>
</dbReference>
<dbReference type="InterPro" id="IPR005746">
    <property type="entry name" value="Thioredoxin"/>
</dbReference>
<name>C0CSL3_BLAHS</name>
<feature type="active site" description="Nucleophile" evidence="9">
    <location>
        <position position="33"/>
    </location>
</feature>
<dbReference type="Pfam" id="PF00085">
    <property type="entry name" value="Thioredoxin"/>
    <property type="match status" value="1"/>
</dbReference>
<dbReference type="GO" id="GO:0015035">
    <property type="term" value="F:protein-disulfide reductase activity"/>
    <property type="evidence" value="ECO:0007669"/>
    <property type="project" value="UniProtKB-UniRule"/>
</dbReference>